<evidence type="ECO:0000313" key="3">
    <source>
        <dbReference type="Proteomes" id="UP000479000"/>
    </source>
</evidence>
<name>A0A6H5HJZ0_9HEMI</name>
<reference evidence="2 3" key="1">
    <citation type="submission" date="2020-02" db="EMBL/GenBank/DDBJ databases">
        <authorList>
            <person name="Ferguson B K."/>
        </authorList>
    </citation>
    <scope>NUCLEOTIDE SEQUENCE [LARGE SCALE GENOMIC DNA]</scope>
</reference>
<organism evidence="2 3">
    <name type="scientific">Nesidiocoris tenuis</name>
    <dbReference type="NCBI Taxonomy" id="355587"/>
    <lineage>
        <taxon>Eukaryota</taxon>
        <taxon>Metazoa</taxon>
        <taxon>Ecdysozoa</taxon>
        <taxon>Arthropoda</taxon>
        <taxon>Hexapoda</taxon>
        <taxon>Insecta</taxon>
        <taxon>Pterygota</taxon>
        <taxon>Neoptera</taxon>
        <taxon>Paraneoptera</taxon>
        <taxon>Hemiptera</taxon>
        <taxon>Heteroptera</taxon>
        <taxon>Panheteroptera</taxon>
        <taxon>Cimicomorpha</taxon>
        <taxon>Miridae</taxon>
        <taxon>Dicyphina</taxon>
        <taxon>Nesidiocoris</taxon>
    </lineage>
</organism>
<dbReference type="EMBL" id="CADCXU010032011">
    <property type="protein sequence ID" value="CAB0017851.1"/>
    <property type="molecule type" value="Genomic_DNA"/>
</dbReference>
<protein>
    <submittedName>
        <fullName evidence="2">Uncharacterized protein</fullName>
    </submittedName>
</protein>
<accession>A0A6H5HJZ0</accession>
<feature type="region of interest" description="Disordered" evidence="1">
    <location>
        <begin position="69"/>
        <end position="107"/>
    </location>
</feature>
<sequence>MSDQKPAIRDGGRSVKNLFGKVPVKRVSDSDPKVGLFCLLEQRSKTRRFSLYEAMTGLSLQVPIKREHSRKLEIPQDPEGIENNIRIRRSTKKDKNKRSSTVAGRATGTASANFAFHKATLADELHLRNDE</sequence>
<dbReference type="AlphaFoldDB" id="A0A6H5HJZ0"/>
<evidence type="ECO:0000256" key="1">
    <source>
        <dbReference type="SAM" id="MobiDB-lite"/>
    </source>
</evidence>
<gene>
    <name evidence="2" type="ORF">NTEN_LOCUS21779</name>
</gene>
<evidence type="ECO:0000313" key="2">
    <source>
        <dbReference type="EMBL" id="CAB0017851.1"/>
    </source>
</evidence>
<proteinExistence type="predicted"/>
<keyword evidence="3" id="KW-1185">Reference proteome</keyword>
<dbReference type="Proteomes" id="UP000479000">
    <property type="component" value="Unassembled WGS sequence"/>
</dbReference>
<feature type="compositionally biased region" description="Basic residues" evidence="1">
    <location>
        <begin position="86"/>
        <end position="98"/>
    </location>
</feature>